<name>A0AAD8BHM5_BIOPF</name>
<dbReference type="EMBL" id="JASAOG010000075">
    <property type="protein sequence ID" value="KAK0054746.1"/>
    <property type="molecule type" value="Genomic_DNA"/>
</dbReference>
<evidence type="ECO:0000313" key="2">
    <source>
        <dbReference type="Proteomes" id="UP001233172"/>
    </source>
</evidence>
<dbReference type="Proteomes" id="UP001233172">
    <property type="component" value="Unassembled WGS sequence"/>
</dbReference>
<feature type="non-terminal residue" evidence="1">
    <location>
        <position position="1"/>
    </location>
</feature>
<gene>
    <name evidence="1" type="ORF">Bpfe_015843</name>
</gene>
<reference evidence="1" key="1">
    <citation type="journal article" date="2023" name="PLoS Negl. Trop. Dis.">
        <title>A genome sequence for Biomphalaria pfeifferi, the major vector snail for the human-infecting parasite Schistosoma mansoni.</title>
        <authorList>
            <person name="Bu L."/>
            <person name="Lu L."/>
            <person name="Laidemitt M.R."/>
            <person name="Zhang S.M."/>
            <person name="Mutuku M."/>
            <person name="Mkoji G."/>
            <person name="Steinauer M."/>
            <person name="Loker E.S."/>
        </authorList>
    </citation>
    <scope>NUCLEOTIDE SEQUENCE</scope>
    <source>
        <strain evidence="1">KasaAsao</strain>
    </source>
</reference>
<reference evidence="1" key="2">
    <citation type="submission" date="2023-04" db="EMBL/GenBank/DDBJ databases">
        <authorList>
            <person name="Bu L."/>
            <person name="Lu L."/>
            <person name="Laidemitt M.R."/>
            <person name="Zhang S.M."/>
            <person name="Mutuku M."/>
            <person name="Mkoji G."/>
            <person name="Steinauer M."/>
            <person name="Loker E.S."/>
        </authorList>
    </citation>
    <scope>NUCLEOTIDE SEQUENCE</scope>
    <source>
        <strain evidence="1">KasaAsao</strain>
        <tissue evidence="1">Whole Snail</tissue>
    </source>
</reference>
<sequence>PESSLQFLYHVDVLLASDISAVLVTTLDMATLIEMDEKRNTSKKMTELPKSSPPKRLPDINIVVTTVWM</sequence>
<keyword evidence="2" id="KW-1185">Reference proteome</keyword>
<comment type="caution">
    <text evidence="1">The sequence shown here is derived from an EMBL/GenBank/DDBJ whole genome shotgun (WGS) entry which is preliminary data.</text>
</comment>
<accession>A0AAD8BHM5</accession>
<evidence type="ECO:0000313" key="1">
    <source>
        <dbReference type="EMBL" id="KAK0054746.1"/>
    </source>
</evidence>
<protein>
    <submittedName>
        <fullName evidence="1">Uncharacterized protein</fullName>
    </submittedName>
</protein>
<dbReference type="AlphaFoldDB" id="A0AAD8BHM5"/>
<organism evidence="1 2">
    <name type="scientific">Biomphalaria pfeifferi</name>
    <name type="common">Bloodfluke planorb</name>
    <name type="synonym">Freshwater snail</name>
    <dbReference type="NCBI Taxonomy" id="112525"/>
    <lineage>
        <taxon>Eukaryota</taxon>
        <taxon>Metazoa</taxon>
        <taxon>Spiralia</taxon>
        <taxon>Lophotrochozoa</taxon>
        <taxon>Mollusca</taxon>
        <taxon>Gastropoda</taxon>
        <taxon>Heterobranchia</taxon>
        <taxon>Euthyneura</taxon>
        <taxon>Panpulmonata</taxon>
        <taxon>Hygrophila</taxon>
        <taxon>Lymnaeoidea</taxon>
        <taxon>Planorbidae</taxon>
        <taxon>Biomphalaria</taxon>
    </lineage>
</organism>
<proteinExistence type="predicted"/>
<feature type="non-terminal residue" evidence="1">
    <location>
        <position position="69"/>
    </location>
</feature>